<keyword evidence="3" id="KW-1185">Reference proteome</keyword>
<evidence type="ECO:0000313" key="2">
    <source>
        <dbReference type="EMBL" id="CAG8625168.1"/>
    </source>
</evidence>
<accession>A0A9N9D4P5</accession>
<feature type="region of interest" description="Disordered" evidence="1">
    <location>
        <begin position="415"/>
        <end position="455"/>
    </location>
</feature>
<dbReference type="EMBL" id="CAJVPJ010002593">
    <property type="protein sequence ID" value="CAG8625168.1"/>
    <property type="molecule type" value="Genomic_DNA"/>
</dbReference>
<comment type="caution">
    <text evidence="2">The sequence shown here is derived from an EMBL/GenBank/DDBJ whole genome shotgun (WGS) entry which is preliminary data.</text>
</comment>
<gene>
    <name evidence="2" type="ORF">POCULU_LOCUS8612</name>
</gene>
<protein>
    <submittedName>
        <fullName evidence="2">7838_t:CDS:1</fullName>
    </submittedName>
</protein>
<evidence type="ECO:0000313" key="3">
    <source>
        <dbReference type="Proteomes" id="UP000789572"/>
    </source>
</evidence>
<feature type="compositionally biased region" description="Basic and acidic residues" evidence="1">
    <location>
        <begin position="423"/>
        <end position="454"/>
    </location>
</feature>
<evidence type="ECO:0000256" key="1">
    <source>
        <dbReference type="SAM" id="MobiDB-lite"/>
    </source>
</evidence>
<reference evidence="2" key="1">
    <citation type="submission" date="2021-06" db="EMBL/GenBank/DDBJ databases">
        <authorList>
            <person name="Kallberg Y."/>
            <person name="Tangrot J."/>
            <person name="Rosling A."/>
        </authorList>
    </citation>
    <scope>NUCLEOTIDE SEQUENCE</scope>
    <source>
        <strain evidence="2">IA702</strain>
    </source>
</reference>
<feature type="non-terminal residue" evidence="2">
    <location>
        <position position="1"/>
    </location>
</feature>
<proteinExistence type="predicted"/>
<dbReference type="Proteomes" id="UP000789572">
    <property type="component" value="Unassembled WGS sequence"/>
</dbReference>
<organism evidence="2 3">
    <name type="scientific">Paraglomus occultum</name>
    <dbReference type="NCBI Taxonomy" id="144539"/>
    <lineage>
        <taxon>Eukaryota</taxon>
        <taxon>Fungi</taxon>
        <taxon>Fungi incertae sedis</taxon>
        <taxon>Mucoromycota</taxon>
        <taxon>Glomeromycotina</taxon>
        <taxon>Glomeromycetes</taxon>
        <taxon>Paraglomerales</taxon>
        <taxon>Paraglomeraceae</taxon>
        <taxon>Paraglomus</taxon>
    </lineage>
</organism>
<feature type="non-terminal residue" evidence="2">
    <location>
        <position position="547"/>
    </location>
</feature>
<name>A0A9N9D4P5_9GLOM</name>
<dbReference type="AlphaFoldDB" id="A0A9N9D4P5"/>
<sequence>RNQARRRLREGFKFSEDQALVKSEETIKEIAQRILRDKLGEKDVKAEAIKLAKSALNEVAGSSRLSRLRKELRNLNAPYNIVEATKTVEITEKSNKIQASRRKIAEDLKKIDYPDHFTLRIDSGVTGFAKNRGQPDIPRKFRSMEKNQERAKELLTWVQNAISSDRIGDPGKPGVKWFNGFLKSYGLISRYLRKMGAVYAIVAHGAKNLAHAMTIAQEALRHSPDNNISPTQNYAVVNYRPRGVSPEKATPFQFCDRPEAVAEIVHKYFERPPSRWNITDFLEECDLEPFNRKIESYTASLEVIADMGKYRRGKKYDKARQLLIPTIQNFGLSHKASVGARELWGKRPDYKVARKWKECKEHNSANEPSVTITENTIVGPAIFGVNKRTFITNQKEYNDKLEDDYSIETDSEYVSSDDLDFSDSDREEKEIDKRKHGYDYDGDTQSRELPRPSRMEPGVLYSDPKLHFNDQEWMTGYATLERLNATTKDKSLLQNITDIISKGVLENISGFFSGRTAAVPQKNTENNSVVRLKNIEQDSDEELSNRM</sequence>